<keyword evidence="1" id="KW-0349">Heme</keyword>
<gene>
    <name evidence="5" type="ORF">UFOPK4345_01262</name>
</gene>
<evidence type="ECO:0000259" key="4">
    <source>
        <dbReference type="PROSITE" id="PS51007"/>
    </source>
</evidence>
<feature type="domain" description="Cytochrome c" evidence="4">
    <location>
        <begin position="40"/>
        <end position="133"/>
    </location>
</feature>
<dbReference type="GO" id="GO:0020037">
    <property type="term" value="F:heme binding"/>
    <property type="evidence" value="ECO:0007669"/>
    <property type="project" value="InterPro"/>
</dbReference>
<evidence type="ECO:0000313" key="5">
    <source>
        <dbReference type="EMBL" id="CAB5067628.1"/>
    </source>
</evidence>
<reference evidence="5" key="1">
    <citation type="submission" date="2020-05" db="EMBL/GenBank/DDBJ databases">
        <authorList>
            <person name="Chiriac C."/>
            <person name="Salcher M."/>
            <person name="Ghai R."/>
            <person name="Kavagutti S V."/>
        </authorList>
    </citation>
    <scope>NUCLEOTIDE SEQUENCE</scope>
</reference>
<dbReference type="Pfam" id="PF00034">
    <property type="entry name" value="Cytochrom_C"/>
    <property type="match status" value="1"/>
</dbReference>
<dbReference type="GO" id="GO:0046872">
    <property type="term" value="F:metal ion binding"/>
    <property type="evidence" value="ECO:0007669"/>
    <property type="project" value="UniProtKB-KW"/>
</dbReference>
<evidence type="ECO:0000256" key="1">
    <source>
        <dbReference type="ARBA" id="ARBA00022617"/>
    </source>
</evidence>
<keyword evidence="2" id="KW-0479">Metal-binding</keyword>
<dbReference type="InterPro" id="IPR036909">
    <property type="entry name" value="Cyt_c-like_dom_sf"/>
</dbReference>
<dbReference type="SUPFAM" id="SSF46626">
    <property type="entry name" value="Cytochrome c"/>
    <property type="match status" value="1"/>
</dbReference>
<protein>
    <submittedName>
        <fullName evidence="5">Unannotated protein</fullName>
    </submittedName>
</protein>
<name>A0A6J7UT36_9ZZZZ</name>
<organism evidence="5">
    <name type="scientific">freshwater metagenome</name>
    <dbReference type="NCBI Taxonomy" id="449393"/>
    <lineage>
        <taxon>unclassified sequences</taxon>
        <taxon>metagenomes</taxon>
        <taxon>ecological metagenomes</taxon>
    </lineage>
</organism>
<dbReference type="PROSITE" id="PS51007">
    <property type="entry name" value="CYTC"/>
    <property type="match status" value="1"/>
</dbReference>
<evidence type="ECO:0000256" key="2">
    <source>
        <dbReference type="ARBA" id="ARBA00022723"/>
    </source>
</evidence>
<dbReference type="InterPro" id="IPR009056">
    <property type="entry name" value="Cyt_c-like_dom"/>
</dbReference>
<dbReference type="GO" id="GO:0009055">
    <property type="term" value="F:electron transfer activity"/>
    <property type="evidence" value="ECO:0007669"/>
    <property type="project" value="InterPro"/>
</dbReference>
<sequence length="133" mass="13882">MTSKFRLINFLSTLVLLASVGIFLASCSSSNSSSSIELSAEAKAGQELASASGCASCHGSNGEGRVGPKWTGLADSQVTMSDGTTVTADDAYLYTSIHEPSAMRRKGAVGQMPSNQLTDEEIASIIVYIRALK</sequence>
<dbReference type="AlphaFoldDB" id="A0A6J7UT36"/>
<evidence type="ECO:0000256" key="3">
    <source>
        <dbReference type="ARBA" id="ARBA00023004"/>
    </source>
</evidence>
<proteinExistence type="predicted"/>
<dbReference type="EMBL" id="CAFBQV010000241">
    <property type="protein sequence ID" value="CAB5067628.1"/>
    <property type="molecule type" value="Genomic_DNA"/>
</dbReference>
<dbReference type="PROSITE" id="PS51257">
    <property type="entry name" value="PROKAR_LIPOPROTEIN"/>
    <property type="match status" value="1"/>
</dbReference>
<accession>A0A6J7UT36</accession>
<keyword evidence="3" id="KW-0408">Iron</keyword>
<dbReference type="Gene3D" id="1.10.760.10">
    <property type="entry name" value="Cytochrome c-like domain"/>
    <property type="match status" value="1"/>
</dbReference>